<gene>
    <name evidence="1" type="ORF">GGI18_004487</name>
</gene>
<keyword evidence="2" id="KW-1185">Reference proteome</keyword>
<dbReference type="EMBL" id="JANBUK010002079">
    <property type="protein sequence ID" value="KAJ2775439.1"/>
    <property type="molecule type" value="Genomic_DNA"/>
</dbReference>
<evidence type="ECO:0000313" key="1">
    <source>
        <dbReference type="EMBL" id="KAJ2775439.1"/>
    </source>
</evidence>
<evidence type="ECO:0000313" key="2">
    <source>
        <dbReference type="Proteomes" id="UP001140066"/>
    </source>
</evidence>
<protein>
    <submittedName>
        <fullName evidence="1">Uncharacterized protein</fullName>
    </submittedName>
</protein>
<dbReference type="Proteomes" id="UP001140066">
    <property type="component" value="Unassembled WGS sequence"/>
</dbReference>
<comment type="caution">
    <text evidence="1">The sequence shown here is derived from an EMBL/GenBank/DDBJ whole genome shotgun (WGS) entry which is preliminary data.</text>
</comment>
<sequence length="51" mass="5384">MASGNRGPFEDPDGFDNSKRQYNGSPGSDGFDGVLPTTGFFNQPSSGVELE</sequence>
<organism evidence="1 2">
    <name type="scientific">Coemansia linderi</name>
    <dbReference type="NCBI Taxonomy" id="2663919"/>
    <lineage>
        <taxon>Eukaryota</taxon>
        <taxon>Fungi</taxon>
        <taxon>Fungi incertae sedis</taxon>
        <taxon>Zoopagomycota</taxon>
        <taxon>Kickxellomycotina</taxon>
        <taxon>Kickxellomycetes</taxon>
        <taxon>Kickxellales</taxon>
        <taxon>Kickxellaceae</taxon>
        <taxon>Coemansia</taxon>
    </lineage>
</organism>
<reference evidence="1" key="1">
    <citation type="submission" date="2022-07" db="EMBL/GenBank/DDBJ databases">
        <title>Phylogenomic reconstructions and comparative analyses of Kickxellomycotina fungi.</title>
        <authorList>
            <person name="Reynolds N.K."/>
            <person name="Stajich J.E."/>
            <person name="Barry K."/>
            <person name="Grigoriev I.V."/>
            <person name="Crous P."/>
            <person name="Smith M.E."/>
        </authorList>
    </citation>
    <scope>NUCLEOTIDE SEQUENCE</scope>
    <source>
        <strain evidence="1">BCRC 34191</strain>
    </source>
</reference>
<name>A0ACC1K7Y6_9FUNG</name>
<accession>A0ACC1K7Y6</accession>
<proteinExistence type="predicted"/>
<feature type="non-terminal residue" evidence="1">
    <location>
        <position position="51"/>
    </location>
</feature>